<proteinExistence type="predicted"/>
<dbReference type="Proteomes" id="UP001239111">
    <property type="component" value="Chromosome 4"/>
</dbReference>
<accession>A0ACC2N9B9</accession>
<sequence>MDGLLHATIQYRDALMATKGEISRDDYDGESWRETMTNLKDDGIALPLKIAFDVETRNAFSSHAGNNSVGGIHATTCFPPNCASKLKSILVIELFRSKDRKRLGNDPILSNLIHELIKIRKHGIKITVKGKVYEIYLILSLVLGDNLRVNSLLAYTSSFTNTYCCRICEASPDGIRGMVREISKLIRTKEKYESDILQNCTSRGLTGYSLFNEVPDFHVLKAYVDVMHDVFEGVVPTVMSKILIVLIVNEKCVKVKDINDAFDKFDSILRKVTNPSISSLST</sequence>
<dbReference type="EMBL" id="CM056744">
    <property type="protein sequence ID" value="KAJ8666240.1"/>
    <property type="molecule type" value="Genomic_DNA"/>
</dbReference>
<organism evidence="1 2">
    <name type="scientific">Eretmocerus hayati</name>
    <dbReference type="NCBI Taxonomy" id="131215"/>
    <lineage>
        <taxon>Eukaryota</taxon>
        <taxon>Metazoa</taxon>
        <taxon>Ecdysozoa</taxon>
        <taxon>Arthropoda</taxon>
        <taxon>Hexapoda</taxon>
        <taxon>Insecta</taxon>
        <taxon>Pterygota</taxon>
        <taxon>Neoptera</taxon>
        <taxon>Endopterygota</taxon>
        <taxon>Hymenoptera</taxon>
        <taxon>Apocrita</taxon>
        <taxon>Proctotrupomorpha</taxon>
        <taxon>Chalcidoidea</taxon>
        <taxon>Aphelinidae</taxon>
        <taxon>Aphelininae</taxon>
        <taxon>Eretmocerus</taxon>
    </lineage>
</organism>
<comment type="caution">
    <text evidence="1">The sequence shown here is derived from an EMBL/GenBank/DDBJ whole genome shotgun (WGS) entry which is preliminary data.</text>
</comment>
<protein>
    <submittedName>
        <fullName evidence="1">Uncharacterized protein</fullName>
    </submittedName>
</protein>
<evidence type="ECO:0000313" key="1">
    <source>
        <dbReference type="EMBL" id="KAJ8666240.1"/>
    </source>
</evidence>
<keyword evidence="2" id="KW-1185">Reference proteome</keyword>
<name>A0ACC2N9B9_9HYME</name>
<gene>
    <name evidence="1" type="ORF">QAD02_007902</name>
</gene>
<evidence type="ECO:0000313" key="2">
    <source>
        <dbReference type="Proteomes" id="UP001239111"/>
    </source>
</evidence>
<reference evidence="1" key="1">
    <citation type="submission" date="2023-04" db="EMBL/GenBank/DDBJ databases">
        <title>A chromosome-level genome assembly of the parasitoid wasp Eretmocerus hayati.</title>
        <authorList>
            <person name="Zhong Y."/>
            <person name="Liu S."/>
            <person name="Liu Y."/>
        </authorList>
    </citation>
    <scope>NUCLEOTIDE SEQUENCE</scope>
    <source>
        <strain evidence="1">ZJU_SS_LIU_2023</strain>
    </source>
</reference>